<dbReference type="EMBL" id="CP038436">
    <property type="protein sequence ID" value="QBX56324.1"/>
    <property type="molecule type" value="Genomic_DNA"/>
</dbReference>
<dbReference type="AlphaFoldDB" id="A0A4P7IG76"/>
<dbReference type="RefSeq" id="WP_135268314.1">
    <property type="nucleotide sequence ID" value="NZ_CP038436.1"/>
</dbReference>
<reference evidence="1 2" key="1">
    <citation type="submission" date="2019-03" db="EMBL/GenBank/DDBJ databases">
        <title>Three New Species of Nocardioides, Nocardioides euryhalodurans sp. nov., Nocardioides seonyuensis sp. nov. and Nocardioides eburneoflavus sp. nov. Iolated from Soil.</title>
        <authorList>
            <person name="Roh S.G."/>
            <person name="Lee C."/>
            <person name="Kim M.-K."/>
            <person name="Kim S.B."/>
        </authorList>
    </citation>
    <scope>NUCLEOTIDE SEQUENCE [LARGE SCALE GENOMIC DNA]</scope>
    <source>
        <strain evidence="1 2">MMS17-SY207-3</strain>
    </source>
</reference>
<dbReference type="OrthoDB" id="5517693at2"/>
<evidence type="ECO:0008006" key="3">
    <source>
        <dbReference type="Google" id="ProtNLM"/>
    </source>
</evidence>
<evidence type="ECO:0000313" key="1">
    <source>
        <dbReference type="EMBL" id="QBX56324.1"/>
    </source>
</evidence>
<protein>
    <recommendedName>
        <fullName evidence="3">DUF559 domain-containing protein</fullName>
    </recommendedName>
</protein>
<dbReference type="Proteomes" id="UP000294853">
    <property type="component" value="Chromosome"/>
</dbReference>
<proteinExistence type="predicted"/>
<sequence>MTLLPLLPPGWPLHPEQPFTAEQARKAGVAHLLPRLVQGRVLRRLVRSVYIADCVEDSIDLRARALALVVPSGCFVTDRSAGWLHGAPMVLAPNEDVLVPKVSFFRPSDAGRLRNGLCVSGEREVSRSDLVEIQGIAVTTPLRTALDLGRLQRPDVALAGLDAMARLGVFSVPELMSQVERFAKRRGVRQLRELAPITDPGAESFGESALRRRWYAVGLPRPRTQIPVLLDGVEIYRLDLGLEEILFAVEYDGALWHGAAADRAHDAERASWLAQNRGYLIEPFVASDLFGPTQNAEASLAVLFAHARETFAERRRGIVY</sequence>
<keyword evidence="2" id="KW-1185">Reference proteome</keyword>
<organism evidence="1 2">
    <name type="scientific">Nocardioides seonyuensis</name>
    <dbReference type="NCBI Taxonomy" id="2518371"/>
    <lineage>
        <taxon>Bacteria</taxon>
        <taxon>Bacillati</taxon>
        <taxon>Actinomycetota</taxon>
        <taxon>Actinomycetes</taxon>
        <taxon>Propionibacteriales</taxon>
        <taxon>Nocardioidaceae</taxon>
        <taxon>Nocardioides</taxon>
    </lineage>
</organism>
<dbReference type="KEGG" id="nsn:EXE58_13165"/>
<evidence type="ECO:0000313" key="2">
    <source>
        <dbReference type="Proteomes" id="UP000294853"/>
    </source>
</evidence>
<accession>A0A4P7IG76</accession>
<gene>
    <name evidence="1" type="ORF">EXE58_13165</name>
</gene>
<name>A0A4P7IG76_9ACTN</name>